<dbReference type="Pfam" id="PF13692">
    <property type="entry name" value="Glyco_trans_1_4"/>
    <property type="match status" value="1"/>
</dbReference>
<evidence type="ECO:0000313" key="3">
    <source>
        <dbReference type="EMBL" id="BBO78646.1"/>
    </source>
</evidence>
<dbReference type="Pfam" id="PF13439">
    <property type="entry name" value="Glyco_transf_4"/>
    <property type="match status" value="1"/>
</dbReference>
<reference evidence="3 4" key="1">
    <citation type="submission" date="2019-11" db="EMBL/GenBank/DDBJ databases">
        <title>Comparative genomics of hydrocarbon-degrading Desulfosarcina strains.</title>
        <authorList>
            <person name="Watanabe M."/>
            <person name="Kojima H."/>
            <person name="Fukui M."/>
        </authorList>
    </citation>
    <scope>NUCLEOTIDE SEQUENCE [LARGE SCALE GENOMIC DNA]</scope>
    <source>
        <strain evidence="3 4">PP31</strain>
    </source>
</reference>
<dbReference type="KEGG" id="dwd:DSCW_60630"/>
<dbReference type="PANTHER" id="PTHR46401">
    <property type="entry name" value="GLYCOSYLTRANSFERASE WBBK-RELATED"/>
    <property type="match status" value="1"/>
</dbReference>
<dbReference type="GO" id="GO:0016757">
    <property type="term" value="F:glycosyltransferase activity"/>
    <property type="evidence" value="ECO:0007669"/>
    <property type="project" value="TreeGrafter"/>
</dbReference>
<feature type="domain" description="Glycosyltransferase subfamily 4-like N-terminal" evidence="2">
    <location>
        <begin position="96"/>
        <end position="202"/>
    </location>
</feature>
<keyword evidence="3" id="KW-0378">Hydrolase</keyword>
<organism evidence="3 4">
    <name type="scientific">Desulfosarcina widdelii</name>
    <dbReference type="NCBI Taxonomy" id="947919"/>
    <lineage>
        <taxon>Bacteria</taxon>
        <taxon>Pseudomonadati</taxon>
        <taxon>Thermodesulfobacteriota</taxon>
        <taxon>Desulfobacteria</taxon>
        <taxon>Desulfobacterales</taxon>
        <taxon>Desulfosarcinaceae</taxon>
        <taxon>Desulfosarcina</taxon>
    </lineage>
</organism>
<accession>A0A5K7Z9W8</accession>
<name>A0A5K7Z9W8_9BACT</name>
<dbReference type="OrthoDB" id="9775208at2"/>
<evidence type="ECO:0000259" key="2">
    <source>
        <dbReference type="Pfam" id="PF13439"/>
    </source>
</evidence>
<gene>
    <name evidence="3" type="ORF">DSCW_60630</name>
</gene>
<dbReference type="CDD" id="cd03801">
    <property type="entry name" value="GT4_PimA-like"/>
    <property type="match status" value="1"/>
</dbReference>
<dbReference type="GO" id="GO:0009103">
    <property type="term" value="P:lipopolysaccharide biosynthetic process"/>
    <property type="evidence" value="ECO:0007669"/>
    <property type="project" value="TreeGrafter"/>
</dbReference>
<keyword evidence="1" id="KW-0808">Transferase</keyword>
<dbReference type="Proteomes" id="UP000427769">
    <property type="component" value="Chromosome"/>
</dbReference>
<protein>
    <submittedName>
        <fullName evidence="3">Glycoside hydrolase</fullName>
    </submittedName>
</protein>
<keyword evidence="4" id="KW-1185">Reference proteome</keyword>
<dbReference type="PANTHER" id="PTHR46401:SF2">
    <property type="entry name" value="GLYCOSYLTRANSFERASE WBBK-RELATED"/>
    <property type="match status" value="1"/>
</dbReference>
<dbReference type="SUPFAM" id="SSF53756">
    <property type="entry name" value="UDP-Glycosyltransferase/glycogen phosphorylase"/>
    <property type="match status" value="1"/>
</dbReference>
<dbReference type="RefSeq" id="WP_155307263.1">
    <property type="nucleotide sequence ID" value="NZ_AP021875.1"/>
</dbReference>
<dbReference type="InterPro" id="IPR028098">
    <property type="entry name" value="Glyco_trans_4-like_N"/>
</dbReference>
<evidence type="ECO:0000256" key="1">
    <source>
        <dbReference type="ARBA" id="ARBA00022679"/>
    </source>
</evidence>
<proteinExistence type="predicted"/>
<dbReference type="EMBL" id="AP021875">
    <property type="protein sequence ID" value="BBO78646.1"/>
    <property type="molecule type" value="Genomic_DNA"/>
</dbReference>
<dbReference type="AlphaFoldDB" id="A0A5K7Z9W8"/>
<evidence type="ECO:0000313" key="4">
    <source>
        <dbReference type="Proteomes" id="UP000427769"/>
    </source>
</evidence>
<dbReference type="Gene3D" id="3.40.50.2000">
    <property type="entry name" value="Glycogen Phosphorylase B"/>
    <property type="match status" value="2"/>
</dbReference>
<sequence length="410" mass="45955">MTALRILHVLGQRPEMTGSGIYLEALIGESRKHGISCFRVVGIPAGSLEPLAAGSSVDTESVLFDSVPLDFPVVGMSDVMPYRSSLFSELKGRRLTAYKAEFIRVLEAAVNRFHPHLLHTNHLFLLSALARKRFPNLPMVTTCHGTDLRQVELCPHLRSFVRRYCRRIDKIIALSADQKADIQQVYDVSEKSIAVIGGGYDDTIFTRGPQRSTEGVELLYAGKLNRSKGVPWLLRSLMKITDLDWHLHLAGSGSGPEYDECIELTRHLGDRVSLHGYISHRCLADLMKRVHIQILPSFFEGLPLVLFEGLASGCRVIATELPGFREIFGKTRRDTVRLVPLPPLETIDRPYQKDEPGLVEVLSNSLVDMIATVNRFPDVDDPQAEAIAADYTWSRVFERTFSVYKEMVSP</sequence>
<dbReference type="GO" id="GO:0016787">
    <property type="term" value="F:hydrolase activity"/>
    <property type="evidence" value="ECO:0007669"/>
    <property type="project" value="UniProtKB-KW"/>
</dbReference>